<dbReference type="STRING" id="1503.CLPU_2c02840"/>
<reference evidence="2" key="1">
    <citation type="submission" date="2015-07" db="EMBL/GenBank/DDBJ databases">
        <title>Draft genome sequence of the purine-degrading Gottschalkia purinilyticum DSM 1384 (formerly Clostridium purinilyticum).</title>
        <authorList>
            <person name="Poehlein A."/>
            <person name="Schiel-Bengelsdorf B."/>
            <person name="Bengelsdorf F.R."/>
            <person name="Daniel R."/>
            <person name="Duerre P."/>
        </authorList>
    </citation>
    <scope>NUCLEOTIDE SEQUENCE [LARGE SCALE GENOMIC DNA]</scope>
    <source>
        <strain evidence="2">DSM 1384</strain>
    </source>
</reference>
<evidence type="ECO:0000313" key="2">
    <source>
        <dbReference type="Proteomes" id="UP000037267"/>
    </source>
</evidence>
<comment type="caution">
    <text evidence="1">The sequence shown here is derived from an EMBL/GenBank/DDBJ whole genome shotgun (WGS) entry which is preliminary data.</text>
</comment>
<sequence length="69" mass="7858">MNSTNCTVCREVRKEGANLLGVHICEVCLSSIANVGMDDVKYEYYKCIIKKIWLDYITGMNKINPQIIT</sequence>
<evidence type="ECO:0000313" key="1">
    <source>
        <dbReference type="EMBL" id="KNF09832.1"/>
    </source>
</evidence>
<name>A0A0L0WEC6_GOTPU</name>
<dbReference type="InterPro" id="IPR019700">
    <property type="entry name" value="Sigma-G_inhibitor_Gin"/>
</dbReference>
<dbReference type="AlphaFoldDB" id="A0A0L0WEC6"/>
<dbReference type="Proteomes" id="UP000037267">
    <property type="component" value="Unassembled WGS sequence"/>
</dbReference>
<keyword evidence="2" id="KW-1185">Reference proteome</keyword>
<proteinExistence type="predicted"/>
<gene>
    <name evidence="1" type="ORF">CLPU_2c02840</name>
</gene>
<dbReference type="RefSeq" id="WP_050354209.1">
    <property type="nucleotide sequence ID" value="NZ_LGSS01000002.1"/>
</dbReference>
<dbReference type="OrthoDB" id="1707817at2"/>
<dbReference type="EMBL" id="LGSS01000002">
    <property type="protein sequence ID" value="KNF09832.1"/>
    <property type="molecule type" value="Genomic_DNA"/>
</dbReference>
<evidence type="ECO:0008006" key="3">
    <source>
        <dbReference type="Google" id="ProtNLM"/>
    </source>
</evidence>
<protein>
    <recommendedName>
        <fullName evidence="3">Inhibitor of sigma-G Gin</fullName>
    </recommendedName>
</protein>
<accession>A0A0L0WEC6</accession>
<dbReference type="Pfam" id="PF10764">
    <property type="entry name" value="Gin"/>
    <property type="match status" value="1"/>
</dbReference>
<organism evidence="1 2">
    <name type="scientific">Gottschalkia purinilytica</name>
    <name type="common">Clostridium purinilyticum</name>
    <dbReference type="NCBI Taxonomy" id="1503"/>
    <lineage>
        <taxon>Bacteria</taxon>
        <taxon>Bacillati</taxon>
        <taxon>Bacillota</taxon>
        <taxon>Tissierellia</taxon>
        <taxon>Tissierellales</taxon>
        <taxon>Gottschalkiaceae</taxon>
        <taxon>Gottschalkia</taxon>
    </lineage>
</organism>